<keyword evidence="3" id="KW-1185">Reference proteome</keyword>
<evidence type="ECO:0000259" key="1">
    <source>
        <dbReference type="Pfam" id="PF07475"/>
    </source>
</evidence>
<dbReference type="AlphaFoldDB" id="A0A940MKE1"/>
<name>A0A940MKE1_9RHOB</name>
<dbReference type="RefSeq" id="WP_209361377.1">
    <property type="nucleotide sequence ID" value="NZ_JAGISH010000007.1"/>
</dbReference>
<dbReference type="InterPro" id="IPR011104">
    <property type="entry name" value="Hpr_kin/Pase_C"/>
</dbReference>
<reference evidence="2" key="1">
    <citation type="submission" date="2021-03" db="EMBL/GenBank/DDBJ databases">
        <title>Sagittula salina sp. nov. strain M10.9X isolated from the marine waste.</title>
        <authorList>
            <person name="Satari L."/>
            <person name="Molina-Menor E."/>
            <person name="Vidal-Verdu A."/>
            <person name="Pascual J."/>
            <person name="Pereto J."/>
            <person name="Porcar M."/>
        </authorList>
    </citation>
    <scope>NUCLEOTIDE SEQUENCE</scope>
    <source>
        <strain evidence="2">M10.9X</strain>
    </source>
</reference>
<dbReference type="GO" id="GO:0000155">
    <property type="term" value="F:phosphorelay sensor kinase activity"/>
    <property type="evidence" value="ECO:0007669"/>
    <property type="project" value="InterPro"/>
</dbReference>
<evidence type="ECO:0000313" key="3">
    <source>
        <dbReference type="Proteomes" id="UP000675940"/>
    </source>
</evidence>
<dbReference type="InterPro" id="IPR027417">
    <property type="entry name" value="P-loop_NTPase"/>
</dbReference>
<gene>
    <name evidence="2" type="ORF">J5474_13135</name>
</gene>
<protein>
    <submittedName>
        <fullName evidence="2">HPr kinase/phosphatase C-terminal domain-containing protein</fullName>
    </submittedName>
</protein>
<proteinExistence type="predicted"/>
<sequence length="141" mass="15094">MCDAASETVHATAVELAGRGLLICGRAGAGKSSLALQLMAMGATLVADDRTELHLRGARIILRAPDAIRGLIEARGLGLLNAACTDAPLCAVLDLDREESERLPPTRMRNVLGLDFPLLHKIACPYFAASLRQYLMAGRRE</sequence>
<organism evidence="2 3">
    <name type="scientific">Sagittula salina</name>
    <dbReference type="NCBI Taxonomy" id="2820268"/>
    <lineage>
        <taxon>Bacteria</taxon>
        <taxon>Pseudomonadati</taxon>
        <taxon>Pseudomonadota</taxon>
        <taxon>Alphaproteobacteria</taxon>
        <taxon>Rhodobacterales</taxon>
        <taxon>Roseobacteraceae</taxon>
        <taxon>Sagittula</taxon>
    </lineage>
</organism>
<dbReference type="Gene3D" id="3.40.50.300">
    <property type="entry name" value="P-loop containing nucleotide triphosphate hydrolases"/>
    <property type="match status" value="1"/>
</dbReference>
<keyword evidence="2" id="KW-0418">Kinase</keyword>
<comment type="caution">
    <text evidence="2">The sequence shown here is derived from an EMBL/GenBank/DDBJ whole genome shotgun (WGS) entry which is preliminary data.</text>
</comment>
<feature type="domain" description="HPr kinase/phosphorylase C-terminal" evidence="1">
    <location>
        <begin position="4"/>
        <end position="82"/>
    </location>
</feature>
<dbReference type="GO" id="GO:0006109">
    <property type="term" value="P:regulation of carbohydrate metabolic process"/>
    <property type="evidence" value="ECO:0007669"/>
    <property type="project" value="InterPro"/>
</dbReference>
<dbReference type="Pfam" id="PF07475">
    <property type="entry name" value="Hpr_kinase_C"/>
    <property type="match status" value="1"/>
</dbReference>
<keyword evidence="2" id="KW-0808">Transferase</keyword>
<evidence type="ECO:0000313" key="2">
    <source>
        <dbReference type="EMBL" id="MBP0483430.1"/>
    </source>
</evidence>
<dbReference type="EMBL" id="JAGISH010000007">
    <property type="protein sequence ID" value="MBP0483430.1"/>
    <property type="molecule type" value="Genomic_DNA"/>
</dbReference>
<dbReference type="Proteomes" id="UP000675940">
    <property type="component" value="Unassembled WGS sequence"/>
</dbReference>
<dbReference type="GO" id="GO:0005524">
    <property type="term" value="F:ATP binding"/>
    <property type="evidence" value="ECO:0007669"/>
    <property type="project" value="InterPro"/>
</dbReference>
<dbReference type="CDD" id="cd01918">
    <property type="entry name" value="HprK_C"/>
    <property type="match status" value="1"/>
</dbReference>
<dbReference type="SUPFAM" id="SSF53795">
    <property type="entry name" value="PEP carboxykinase-like"/>
    <property type="match status" value="1"/>
</dbReference>
<accession>A0A940MKE1</accession>